<sequence length="349" mass="38620">MLLSWILTSSAVAVAASNQHRGGNAAFDTLVTFGDSYTDNGRLSYYISHGGSAPSPGQTHSETNKTASGGLSWAQFAARTARANLADYAVSGATCSNKIVERYFATIKRSFPSVMDDEMPSFQADIAYKTLFPKRTASNTVYALWIGTNDLGQGAFLTDSEAPDKTISDFVDCVWSVFDAIYKTGGRRFVLLNEAPLELSPLYAPPEVGGALDTSLWTKKTLYNMTEYSEKIKQYTTSVNTMFDYGVPFHTFVKSRWPKATFDIFDVHSLFMDIYQQPAKYLDAPHNVTGYWHHCSLSDSDCVDQTSLGPLSGFMWYDALHPSDKTSSIVAQHFLDVVAGKSRYGTRYH</sequence>
<dbReference type="GeneID" id="89941135"/>
<proteinExistence type="predicted"/>
<dbReference type="SUPFAM" id="SSF52266">
    <property type="entry name" value="SGNH hydrolase"/>
    <property type="match status" value="1"/>
</dbReference>
<protein>
    <submittedName>
        <fullName evidence="3">Carbohydrate esterase family 16 protein</fullName>
    </submittedName>
</protein>
<reference evidence="3" key="2">
    <citation type="submission" date="2023-05" db="EMBL/GenBank/DDBJ databases">
        <authorList>
            <consortium name="Lawrence Berkeley National Laboratory"/>
            <person name="Steindorff A."/>
            <person name="Hensen N."/>
            <person name="Bonometti L."/>
            <person name="Westerberg I."/>
            <person name="Brannstrom I.O."/>
            <person name="Guillou S."/>
            <person name="Cros-Aarteil S."/>
            <person name="Calhoun S."/>
            <person name="Haridas S."/>
            <person name="Kuo A."/>
            <person name="Mondo S."/>
            <person name="Pangilinan J."/>
            <person name="Riley R."/>
            <person name="Labutti K."/>
            <person name="Andreopoulos B."/>
            <person name="Lipzen A."/>
            <person name="Chen C."/>
            <person name="Yanf M."/>
            <person name="Daum C."/>
            <person name="Ng V."/>
            <person name="Clum A."/>
            <person name="Ohm R."/>
            <person name="Martin F."/>
            <person name="Silar P."/>
            <person name="Natvig D."/>
            <person name="Lalanne C."/>
            <person name="Gautier V."/>
            <person name="Ament-Velasquez S.L."/>
            <person name="Kruys A."/>
            <person name="Hutchinson M.I."/>
            <person name="Powell A.J."/>
            <person name="Barry K."/>
            <person name="Miller A.N."/>
            <person name="Grigoriev I.V."/>
            <person name="Debuchy R."/>
            <person name="Gladieux P."/>
            <person name="Thoren M.H."/>
            <person name="Johannesson H."/>
        </authorList>
    </citation>
    <scope>NUCLEOTIDE SEQUENCE</scope>
    <source>
        <strain evidence="3">CBS 508.74</strain>
    </source>
</reference>
<dbReference type="AlphaFoldDB" id="A0AAN6T9S1"/>
<comment type="caution">
    <text evidence="3">The sequence shown here is derived from an EMBL/GenBank/DDBJ whole genome shotgun (WGS) entry which is preliminary data.</text>
</comment>
<dbReference type="Proteomes" id="UP001302812">
    <property type="component" value="Unassembled WGS sequence"/>
</dbReference>
<name>A0AAN6T9S1_9PEZI</name>
<keyword evidence="2" id="KW-0732">Signal</keyword>
<gene>
    <name evidence="3" type="ORF">N656DRAFT_791732</name>
</gene>
<dbReference type="CDD" id="cd01846">
    <property type="entry name" value="fatty_acyltransferase_like"/>
    <property type="match status" value="1"/>
</dbReference>
<dbReference type="PANTHER" id="PTHR45648:SF22">
    <property type="entry name" value="GDSL LIPASE_ACYLHYDROLASE FAMILY PROTEIN (AFU_ORTHOLOGUE AFUA_4G14700)"/>
    <property type="match status" value="1"/>
</dbReference>
<dbReference type="InterPro" id="IPR051058">
    <property type="entry name" value="GDSL_Est/Lipase"/>
</dbReference>
<dbReference type="RefSeq" id="XP_064667141.1">
    <property type="nucleotide sequence ID" value="XM_064817010.1"/>
</dbReference>
<evidence type="ECO:0000313" key="4">
    <source>
        <dbReference type="Proteomes" id="UP001302812"/>
    </source>
</evidence>
<dbReference type="Pfam" id="PF00657">
    <property type="entry name" value="Lipase_GDSL"/>
    <property type="match status" value="1"/>
</dbReference>
<evidence type="ECO:0000313" key="3">
    <source>
        <dbReference type="EMBL" id="KAK4109571.1"/>
    </source>
</evidence>
<reference evidence="3" key="1">
    <citation type="journal article" date="2023" name="Mol. Phylogenet. Evol.">
        <title>Genome-scale phylogeny and comparative genomics of the fungal order Sordariales.</title>
        <authorList>
            <person name="Hensen N."/>
            <person name="Bonometti L."/>
            <person name="Westerberg I."/>
            <person name="Brannstrom I.O."/>
            <person name="Guillou S."/>
            <person name="Cros-Aarteil S."/>
            <person name="Calhoun S."/>
            <person name="Haridas S."/>
            <person name="Kuo A."/>
            <person name="Mondo S."/>
            <person name="Pangilinan J."/>
            <person name="Riley R."/>
            <person name="LaButti K."/>
            <person name="Andreopoulos B."/>
            <person name="Lipzen A."/>
            <person name="Chen C."/>
            <person name="Yan M."/>
            <person name="Daum C."/>
            <person name="Ng V."/>
            <person name="Clum A."/>
            <person name="Steindorff A."/>
            <person name="Ohm R.A."/>
            <person name="Martin F."/>
            <person name="Silar P."/>
            <person name="Natvig D.O."/>
            <person name="Lalanne C."/>
            <person name="Gautier V."/>
            <person name="Ament-Velasquez S.L."/>
            <person name="Kruys A."/>
            <person name="Hutchinson M.I."/>
            <person name="Powell A.J."/>
            <person name="Barry K."/>
            <person name="Miller A.N."/>
            <person name="Grigoriev I.V."/>
            <person name="Debuchy R."/>
            <person name="Gladieux P."/>
            <person name="Hiltunen Thoren M."/>
            <person name="Johannesson H."/>
        </authorList>
    </citation>
    <scope>NUCLEOTIDE SEQUENCE</scope>
    <source>
        <strain evidence="3">CBS 508.74</strain>
    </source>
</reference>
<feature type="signal peptide" evidence="2">
    <location>
        <begin position="1"/>
        <end position="15"/>
    </location>
</feature>
<accession>A0AAN6T9S1</accession>
<dbReference type="GO" id="GO:0016788">
    <property type="term" value="F:hydrolase activity, acting on ester bonds"/>
    <property type="evidence" value="ECO:0007669"/>
    <property type="project" value="InterPro"/>
</dbReference>
<evidence type="ECO:0000256" key="1">
    <source>
        <dbReference type="ARBA" id="ARBA00022801"/>
    </source>
</evidence>
<dbReference type="EMBL" id="MU853355">
    <property type="protein sequence ID" value="KAK4109571.1"/>
    <property type="molecule type" value="Genomic_DNA"/>
</dbReference>
<dbReference type="Gene3D" id="3.40.50.1110">
    <property type="entry name" value="SGNH hydrolase"/>
    <property type="match status" value="1"/>
</dbReference>
<feature type="chain" id="PRO_5042831373" evidence="2">
    <location>
        <begin position="16"/>
        <end position="349"/>
    </location>
</feature>
<keyword evidence="4" id="KW-1185">Reference proteome</keyword>
<dbReference type="PANTHER" id="PTHR45648">
    <property type="entry name" value="GDSL LIPASE/ACYLHYDROLASE FAMILY PROTEIN (AFU_ORTHOLOGUE AFUA_4G14700)"/>
    <property type="match status" value="1"/>
</dbReference>
<dbReference type="InterPro" id="IPR001087">
    <property type="entry name" value="GDSL"/>
</dbReference>
<organism evidence="3 4">
    <name type="scientific">Canariomyces notabilis</name>
    <dbReference type="NCBI Taxonomy" id="2074819"/>
    <lineage>
        <taxon>Eukaryota</taxon>
        <taxon>Fungi</taxon>
        <taxon>Dikarya</taxon>
        <taxon>Ascomycota</taxon>
        <taxon>Pezizomycotina</taxon>
        <taxon>Sordariomycetes</taxon>
        <taxon>Sordariomycetidae</taxon>
        <taxon>Sordariales</taxon>
        <taxon>Chaetomiaceae</taxon>
        <taxon>Canariomyces</taxon>
    </lineage>
</organism>
<keyword evidence="1" id="KW-0378">Hydrolase</keyword>
<evidence type="ECO:0000256" key="2">
    <source>
        <dbReference type="SAM" id="SignalP"/>
    </source>
</evidence>
<dbReference type="InterPro" id="IPR036514">
    <property type="entry name" value="SGNH_hydro_sf"/>
</dbReference>